<dbReference type="Gene3D" id="3.30.420.10">
    <property type="entry name" value="Ribonuclease H-like superfamily/Ribonuclease H"/>
    <property type="match status" value="1"/>
</dbReference>
<feature type="region of interest" description="Disordered" evidence="1">
    <location>
        <begin position="681"/>
        <end position="728"/>
    </location>
</feature>
<dbReference type="Proteomes" id="UP001152795">
    <property type="component" value="Unassembled WGS sequence"/>
</dbReference>
<dbReference type="InterPro" id="IPR036397">
    <property type="entry name" value="RNaseH_sf"/>
</dbReference>
<feature type="compositionally biased region" description="Polar residues" evidence="1">
    <location>
        <begin position="701"/>
        <end position="718"/>
    </location>
</feature>
<protein>
    <submittedName>
        <fullName evidence="3">Disks large</fullName>
    </submittedName>
</protein>
<dbReference type="GO" id="GO:0003676">
    <property type="term" value="F:nucleic acid binding"/>
    <property type="evidence" value="ECO:0007669"/>
    <property type="project" value="InterPro"/>
</dbReference>
<feature type="domain" description="Integrase catalytic" evidence="2">
    <location>
        <begin position="401"/>
        <end position="573"/>
    </location>
</feature>
<dbReference type="OrthoDB" id="10058978at2759"/>
<dbReference type="GO" id="GO:0015074">
    <property type="term" value="P:DNA integration"/>
    <property type="evidence" value="ECO:0007669"/>
    <property type="project" value="InterPro"/>
</dbReference>
<sequence>MDSKFINPPKYHNDYRTWKQEIELWTKVTGLAKAKQGIAVCLTLDGKAKEATTESDYEAYKNFDTVRKKTSTSMAEYIVDFDSFYTKIKKREMALPEAVLAFKVLDGAGLTENQRQLALTACSDLKYKSLKSTLKIIFGGALSDSASGVTGDEAISMKQEAMYSASNRTQVSTKDVPLSEEGVESVNITLLTQSEILIAESYGTAILDTACTKTVCGKSWLQNFVEKGGKVLSTQKSHRPFKFGHGSLIYSDKVVIIAAKIGKTNCEIKVEVVPIELPLLLSKESLKRAGAELDIPNDEAILFGEKLKLELTSSGHYCVSIMGNQNKDEVEDVMYSKTTFQGMNDAEKRKKLLKLHYQFGHASAMKLIQLLKSADIKDEQLFIILQEVVDGCDTCQKFKKSPARPVVGLPRASDFNETVAVDLHQLGSNIWYLHIIDEFSRLSNACIVYNKEPETFIEMFIKHWVSVYGAPKRLVSDNGGEFNNHLVRDMCENFGIEVITTPAYSPWSNGTCERHNLILTEILVKLRESHAYDWEISLCWAVAAKNALNNVNGFSPYQIVFGRNPNLPSAFSDKLPALEGQTTSENVASHINTMYAAREAFVKAERSERIRRALRKNTRNTDEVYKSGNKVYYKRPDETKWKGPGVVIGVEGPVVFVRHGGSLVRVHRCRLQKVCSDDKVVSSGNTEAVSSPRPSVDEVENTSNDSCKLNSDTSAETGSETDKSEGCRKSSRVVKKPDWLNDYVEDVDEVMLVSDIDVNKAKMRELESWGENEVYHEVPYTGQKCVSTRWVYTFKTINDSIVPKARLVARGFEEYDQTIQKDSPTCAHESLRLIISVLAQNKWKLNSMDIKTAFLQGQSIDRDVYIKPPIEAKVNSNTVWKLNKCVYGLSDASLNWYCRVKSLLLELGACVSKVDPAVFYWLDENGDVYGMLACHVDDFIWGGKPEFENVIGRIRSILSVGKESNKAFKYCGIDLENGEDGVIYLDQIDYTDLLKPVEITASRAFEKDSELTELTQHGEHVVTLIEL</sequence>
<name>A0A6S7LNX7_PARCT</name>
<accession>A0A6S7LNX7</accession>
<keyword evidence="4" id="KW-1185">Reference proteome</keyword>
<evidence type="ECO:0000313" key="3">
    <source>
        <dbReference type="EMBL" id="CAB4036039.1"/>
    </source>
</evidence>
<dbReference type="InterPro" id="IPR012337">
    <property type="entry name" value="RNaseH-like_sf"/>
</dbReference>
<reference evidence="3" key="1">
    <citation type="submission" date="2020-04" db="EMBL/GenBank/DDBJ databases">
        <authorList>
            <person name="Alioto T."/>
            <person name="Alioto T."/>
            <person name="Gomez Garrido J."/>
        </authorList>
    </citation>
    <scope>NUCLEOTIDE SEQUENCE</scope>
    <source>
        <strain evidence="3">A484AB</strain>
    </source>
</reference>
<evidence type="ECO:0000259" key="2">
    <source>
        <dbReference type="PROSITE" id="PS50994"/>
    </source>
</evidence>
<dbReference type="AlphaFoldDB" id="A0A6S7LNX7"/>
<dbReference type="InterPro" id="IPR050951">
    <property type="entry name" value="Retrovirus_Pol_polyprotein"/>
</dbReference>
<dbReference type="PANTHER" id="PTHR37984:SF5">
    <property type="entry name" value="PROTEIN NYNRIN-LIKE"/>
    <property type="match status" value="1"/>
</dbReference>
<dbReference type="Pfam" id="PF07727">
    <property type="entry name" value="RVT_2"/>
    <property type="match status" value="1"/>
</dbReference>
<dbReference type="PANTHER" id="PTHR37984">
    <property type="entry name" value="PROTEIN CBG26694"/>
    <property type="match status" value="1"/>
</dbReference>
<evidence type="ECO:0000256" key="1">
    <source>
        <dbReference type="SAM" id="MobiDB-lite"/>
    </source>
</evidence>
<dbReference type="EMBL" id="CACRXK020021639">
    <property type="protein sequence ID" value="CAB4036039.1"/>
    <property type="molecule type" value="Genomic_DNA"/>
</dbReference>
<evidence type="ECO:0000313" key="4">
    <source>
        <dbReference type="Proteomes" id="UP001152795"/>
    </source>
</evidence>
<dbReference type="InterPro" id="IPR001584">
    <property type="entry name" value="Integrase_cat-core"/>
</dbReference>
<dbReference type="Pfam" id="PF00665">
    <property type="entry name" value="rve"/>
    <property type="match status" value="1"/>
</dbReference>
<comment type="caution">
    <text evidence="3">The sequence shown here is derived from an EMBL/GenBank/DDBJ whole genome shotgun (WGS) entry which is preliminary data.</text>
</comment>
<proteinExistence type="predicted"/>
<dbReference type="InterPro" id="IPR013103">
    <property type="entry name" value="RVT_2"/>
</dbReference>
<gene>
    <name evidence="3" type="ORF">PACLA_8A076159</name>
</gene>
<dbReference type="PROSITE" id="PS50994">
    <property type="entry name" value="INTEGRASE"/>
    <property type="match status" value="1"/>
</dbReference>
<feature type="compositionally biased region" description="Polar residues" evidence="1">
    <location>
        <begin position="682"/>
        <end position="693"/>
    </location>
</feature>
<organism evidence="3 4">
    <name type="scientific">Paramuricea clavata</name>
    <name type="common">Red gorgonian</name>
    <name type="synonym">Violescent sea-whip</name>
    <dbReference type="NCBI Taxonomy" id="317549"/>
    <lineage>
        <taxon>Eukaryota</taxon>
        <taxon>Metazoa</taxon>
        <taxon>Cnidaria</taxon>
        <taxon>Anthozoa</taxon>
        <taxon>Octocorallia</taxon>
        <taxon>Malacalcyonacea</taxon>
        <taxon>Plexauridae</taxon>
        <taxon>Paramuricea</taxon>
    </lineage>
</organism>
<dbReference type="SUPFAM" id="SSF53098">
    <property type="entry name" value="Ribonuclease H-like"/>
    <property type="match status" value="1"/>
</dbReference>